<evidence type="ECO:0000259" key="11">
    <source>
        <dbReference type="Pfam" id="PF01747"/>
    </source>
</evidence>
<keyword evidence="3 13" id="KW-0808">Transferase</keyword>
<evidence type="ECO:0000256" key="8">
    <source>
        <dbReference type="ARBA" id="ARBA00037980"/>
    </source>
</evidence>
<feature type="domain" description="ATP-sulfurylase PUA-like" evidence="12">
    <location>
        <begin position="20"/>
        <end position="190"/>
    </location>
</feature>
<dbReference type="CDD" id="cd00517">
    <property type="entry name" value="ATPS"/>
    <property type="match status" value="1"/>
</dbReference>
<comment type="caution">
    <text evidence="13">The sequence shown here is derived from an EMBL/GenBank/DDBJ whole genome shotgun (WGS) entry which is preliminary data.</text>
</comment>
<evidence type="ECO:0000256" key="10">
    <source>
        <dbReference type="ARBA" id="ARBA00049370"/>
    </source>
</evidence>
<dbReference type="AlphaFoldDB" id="A0A9D2KRI0"/>
<dbReference type="NCBIfam" id="NF003166">
    <property type="entry name" value="PRK04149.1"/>
    <property type="match status" value="1"/>
</dbReference>
<protein>
    <recommendedName>
        <fullName evidence="2">sulfate adenylyltransferase</fullName>
        <ecNumber evidence="2">2.7.7.4</ecNumber>
    </recommendedName>
    <alternativeName>
        <fullName evidence="9">ATP-sulfurylase</fullName>
    </alternativeName>
    <alternativeName>
        <fullName evidence="7">Sulfate adenylate transferase</fullName>
    </alternativeName>
</protein>
<dbReference type="PANTHER" id="PTHR43509">
    <property type="match status" value="1"/>
</dbReference>
<name>A0A9D2KRI0_9BACT</name>
<evidence type="ECO:0000259" key="12">
    <source>
        <dbReference type="Pfam" id="PF14306"/>
    </source>
</evidence>
<evidence type="ECO:0000256" key="6">
    <source>
        <dbReference type="ARBA" id="ARBA00022840"/>
    </source>
</evidence>
<dbReference type="PANTHER" id="PTHR43509:SF1">
    <property type="entry name" value="SULFATE ADENYLYLTRANSFERASE"/>
    <property type="match status" value="1"/>
</dbReference>
<dbReference type="SUPFAM" id="SSF88697">
    <property type="entry name" value="PUA domain-like"/>
    <property type="match status" value="1"/>
</dbReference>
<evidence type="ECO:0000256" key="1">
    <source>
        <dbReference type="ARBA" id="ARBA00005048"/>
    </source>
</evidence>
<dbReference type="Pfam" id="PF01747">
    <property type="entry name" value="ATP-sulfurylase"/>
    <property type="match status" value="1"/>
</dbReference>
<dbReference type="EMBL" id="DWZD01000016">
    <property type="protein sequence ID" value="HJA78406.1"/>
    <property type="molecule type" value="Genomic_DNA"/>
</dbReference>
<evidence type="ECO:0000256" key="5">
    <source>
        <dbReference type="ARBA" id="ARBA00022741"/>
    </source>
</evidence>
<comment type="catalytic activity">
    <reaction evidence="10">
        <text>sulfate + ATP + H(+) = adenosine 5'-phosphosulfate + diphosphate</text>
        <dbReference type="Rhea" id="RHEA:18133"/>
        <dbReference type="ChEBI" id="CHEBI:15378"/>
        <dbReference type="ChEBI" id="CHEBI:16189"/>
        <dbReference type="ChEBI" id="CHEBI:30616"/>
        <dbReference type="ChEBI" id="CHEBI:33019"/>
        <dbReference type="ChEBI" id="CHEBI:58243"/>
        <dbReference type="EC" id="2.7.7.4"/>
    </reaction>
</comment>
<keyword evidence="4 13" id="KW-0548">Nucleotidyltransferase</keyword>
<dbReference type="Gene3D" id="3.10.400.10">
    <property type="entry name" value="Sulfate adenylyltransferase"/>
    <property type="match status" value="1"/>
</dbReference>
<dbReference type="GO" id="GO:0004781">
    <property type="term" value="F:sulfate adenylyltransferase (ATP) activity"/>
    <property type="evidence" value="ECO:0007669"/>
    <property type="project" value="UniProtKB-EC"/>
</dbReference>
<comment type="pathway">
    <text evidence="1">Sulfur metabolism; hydrogen sulfide biosynthesis; sulfite from sulfate: step 1/3.</text>
</comment>
<dbReference type="GO" id="GO:0000103">
    <property type="term" value="P:sulfate assimilation"/>
    <property type="evidence" value="ECO:0007669"/>
    <property type="project" value="InterPro"/>
</dbReference>
<dbReference type="InterPro" id="IPR015947">
    <property type="entry name" value="PUA-like_sf"/>
</dbReference>
<dbReference type="InterPro" id="IPR025980">
    <property type="entry name" value="ATP-Sase_PUA-like_dom"/>
</dbReference>
<evidence type="ECO:0000256" key="9">
    <source>
        <dbReference type="ARBA" id="ARBA00041598"/>
    </source>
</evidence>
<evidence type="ECO:0000256" key="2">
    <source>
        <dbReference type="ARBA" id="ARBA00012391"/>
    </source>
</evidence>
<organism evidence="13 14">
    <name type="scientific">Candidatus Desulfovibrio intestinavium</name>
    <dbReference type="NCBI Taxonomy" id="2838534"/>
    <lineage>
        <taxon>Bacteria</taxon>
        <taxon>Pseudomonadati</taxon>
        <taxon>Thermodesulfobacteriota</taxon>
        <taxon>Desulfovibrionia</taxon>
        <taxon>Desulfovibrionales</taxon>
        <taxon>Desulfovibrionaceae</taxon>
        <taxon>Desulfovibrio</taxon>
    </lineage>
</organism>
<reference evidence="13" key="2">
    <citation type="submission" date="2021-04" db="EMBL/GenBank/DDBJ databases">
        <authorList>
            <person name="Gilroy R."/>
        </authorList>
    </citation>
    <scope>NUCLEOTIDE SEQUENCE</scope>
    <source>
        <strain evidence="13">5032</strain>
    </source>
</reference>
<keyword evidence="5" id="KW-0547">Nucleotide-binding</keyword>
<dbReference type="Gene3D" id="3.40.50.620">
    <property type="entry name" value="HUPs"/>
    <property type="match status" value="1"/>
</dbReference>
<keyword evidence="6" id="KW-0067">ATP-binding</keyword>
<dbReference type="InterPro" id="IPR024951">
    <property type="entry name" value="Sulfurylase_cat_dom"/>
</dbReference>
<dbReference type="Proteomes" id="UP000823821">
    <property type="component" value="Unassembled WGS sequence"/>
</dbReference>
<evidence type="ECO:0000313" key="13">
    <source>
        <dbReference type="EMBL" id="HJA78406.1"/>
    </source>
</evidence>
<evidence type="ECO:0000256" key="4">
    <source>
        <dbReference type="ARBA" id="ARBA00022695"/>
    </source>
</evidence>
<comment type="similarity">
    <text evidence="8">Belongs to the sulfate adenylyltransferase family.</text>
</comment>
<evidence type="ECO:0000256" key="3">
    <source>
        <dbReference type="ARBA" id="ARBA00022679"/>
    </source>
</evidence>
<evidence type="ECO:0000256" key="7">
    <source>
        <dbReference type="ARBA" id="ARBA00031812"/>
    </source>
</evidence>
<dbReference type="NCBIfam" id="TIGR00339">
    <property type="entry name" value="sopT"/>
    <property type="match status" value="1"/>
</dbReference>
<dbReference type="InterPro" id="IPR002650">
    <property type="entry name" value="Sulphate_adenylyltransferase"/>
</dbReference>
<gene>
    <name evidence="13" type="primary">sat</name>
    <name evidence="13" type="ORF">H9784_02370</name>
</gene>
<reference evidence="13" key="1">
    <citation type="journal article" date="2021" name="PeerJ">
        <title>Extensive microbial diversity within the chicken gut microbiome revealed by metagenomics and culture.</title>
        <authorList>
            <person name="Gilroy R."/>
            <person name="Ravi A."/>
            <person name="Getino M."/>
            <person name="Pursley I."/>
            <person name="Horton D.L."/>
            <person name="Alikhan N.F."/>
            <person name="Baker D."/>
            <person name="Gharbi K."/>
            <person name="Hall N."/>
            <person name="Watson M."/>
            <person name="Adriaenssens E.M."/>
            <person name="Foster-Nyarko E."/>
            <person name="Jarju S."/>
            <person name="Secka A."/>
            <person name="Antonio M."/>
            <person name="Oren A."/>
            <person name="Chaudhuri R.R."/>
            <person name="La Ragione R."/>
            <person name="Hildebrand F."/>
            <person name="Pallen M.J."/>
        </authorList>
    </citation>
    <scope>NUCLEOTIDE SEQUENCE</scope>
    <source>
        <strain evidence="13">5032</strain>
    </source>
</reference>
<dbReference type="GO" id="GO:0005524">
    <property type="term" value="F:ATP binding"/>
    <property type="evidence" value="ECO:0007669"/>
    <property type="project" value="UniProtKB-KW"/>
</dbReference>
<dbReference type="Pfam" id="PF14306">
    <property type="entry name" value="PUA_2"/>
    <property type="match status" value="1"/>
</dbReference>
<dbReference type="SUPFAM" id="SSF52374">
    <property type="entry name" value="Nucleotidylyl transferase"/>
    <property type="match status" value="1"/>
</dbReference>
<evidence type="ECO:0000313" key="14">
    <source>
        <dbReference type="Proteomes" id="UP000823821"/>
    </source>
</evidence>
<proteinExistence type="inferred from homology"/>
<dbReference type="EC" id="2.7.7.4" evidence="2"/>
<dbReference type="InterPro" id="IPR014729">
    <property type="entry name" value="Rossmann-like_a/b/a_fold"/>
</dbReference>
<accession>A0A9D2KRI0</accession>
<sequence length="442" mass="49500">MNSTASAQETALAAYAELPPPHGGRGLQCCDVPEEERAEEWARAASLPRIEVSSRAEGDMLMFGNGAFSPLRGFMGREDWQSVCRDMTLADGTFWPLPITLDVAEDVARALRPGDEAALWREGRCLAVLRVEEVWPLGEAERRQECEQVFRGHGPASAHFWETAPQDHPGVKMVLAQQPYNVAGTLRVLARSRMAERFPRLILDPLPLRAAMRERGWRDVAALQLRNPMHRSHEYLAKIALEVCDGVVIHSLVGALKPGDIPADVRLRCIEALVRGYFVPQHVMQAGYPLDMRYAGPREALLHALFRQNYGIARLIVGRDHAGVGDYYDLFEAQEIFRHIPQPADPAKRLLTRPLRLDWTFYCTACDGMASLRTCPHGPEERVILSGTRLRKLLSEQQPVPDHFGRPEVLEILRAYYAGLDEAERPVIQLQQASVQPGSGRS</sequence>
<feature type="domain" description="Sulphate adenylyltransferase catalytic" evidence="11">
    <location>
        <begin position="201"/>
        <end position="415"/>
    </location>
</feature>